<dbReference type="GeneID" id="100379024"/>
<keyword evidence="8" id="KW-0464">Manganese</keyword>
<feature type="compositionally biased region" description="Acidic residues" evidence="10">
    <location>
        <begin position="291"/>
        <end position="328"/>
    </location>
</feature>
<feature type="region of interest" description="Disordered" evidence="10">
    <location>
        <begin position="535"/>
        <end position="558"/>
    </location>
</feature>
<dbReference type="Pfam" id="PF00481">
    <property type="entry name" value="PP2C"/>
    <property type="match status" value="2"/>
</dbReference>
<reference evidence="13" key="1">
    <citation type="submission" date="2025-08" db="UniProtKB">
        <authorList>
            <consortium name="RefSeq"/>
        </authorList>
    </citation>
    <scope>IDENTIFICATION</scope>
    <source>
        <tissue evidence="13">Testes</tissue>
    </source>
</reference>
<dbReference type="InterPro" id="IPR001932">
    <property type="entry name" value="PPM-type_phosphatase-like_dom"/>
</dbReference>
<evidence type="ECO:0000256" key="9">
    <source>
        <dbReference type="RuleBase" id="RU003465"/>
    </source>
</evidence>
<evidence type="ECO:0000256" key="3">
    <source>
        <dbReference type="ARBA" id="ARBA00013081"/>
    </source>
</evidence>
<evidence type="ECO:0000256" key="2">
    <source>
        <dbReference type="ARBA" id="ARBA00006702"/>
    </source>
</evidence>
<comment type="cofactor">
    <cofactor evidence="1">
        <name>Mn(2+)</name>
        <dbReference type="ChEBI" id="CHEBI:29035"/>
    </cofactor>
</comment>
<dbReference type="PANTHER" id="PTHR13832:SF803">
    <property type="entry name" value="PROTEIN PHOSPHATASE 1G"/>
    <property type="match status" value="1"/>
</dbReference>
<dbReference type="PROSITE" id="PS01032">
    <property type="entry name" value="PPM_1"/>
    <property type="match status" value="1"/>
</dbReference>
<protein>
    <recommendedName>
        <fullName evidence="3">protein-serine/threonine phosphatase</fullName>
        <ecNumber evidence="3">3.1.3.16</ecNumber>
    </recommendedName>
</protein>
<dbReference type="InterPro" id="IPR000222">
    <property type="entry name" value="PP2C_BS"/>
</dbReference>
<dbReference type="SUPFAM" id="SSF81606">
    <property type="entry name" value="PP2C-like"/>
    <property type="match status" value="1"/>
</dbReference>
<sequence length="558" mass="61216">MGAYLSQPITEKISEDKTTGKLSYGASSMQGWRMSMEDAHNAILELDEETAMFGVYDGHGGSEVAIYCAQHLPEIIQNSKAYKDGDLHKALEDAFMEFDAVLTKDEVIRELKQIAGTLDEDDKDSEEAAMLAEEATLPLSDLLAKYGQQLKEHSKTKALRKKVNQEDLLSPMISKSKSKINPLINEFEGTGDTKINGQKSDTIDSADEIKNEHNDSKEKGDIESGVSETDCVTPKKCNGKSHPEISNKTVENNAGKTQNEKDAKPGGSTAENGDVDEDEDDEDYKEGQDHVEDEDENDDEAEDDDDDDDDDEDDDEEGEEDSSEEEEEATGRQRSGVFSEQEEPGSDSGCTCVVALLRGNQLIVGNAGDSRCIVSRSNKAIDLSIDHKPEDELERKRIEKAGGKVTMDGRVNGGLNMSRALGDHCYKKNSALPAKEQMISAFPDIQTLTLTPEDEFMVVACDGIWNVMSSQEVVEFVKSRLDMKDDENKPRTLSSICEEMFEHCIAPDTMGDGTGCDNMTCVIIRLNTSSPIGIDQSMIGTKRPAGEDTASPAKRTKV</sequence>
<keyword evidence="12" id="KW-1185">Reference proteome</keyword>
<proteinExistence type="inferred from homology"/>
<feature type="compositionally biased region" description="Acidic residues" evidence="10">
    <location>
        <begin position="273"/>
        <end position="284"/>
    </location>
</feature>
<dbReference type="Proteomes" id="UP000694865">
    <property type="component" value="Unplaced"/>
</dbReference>
<accession>A0ABM0GUS2</accession>
<name>A0ABM0GUS2_SACKO</name>
<dbReference type="CDD" id="cd00143">
    <property type="entry name" value="PP2Cc"/>
    <property type="match status" value="2"/>
</dbReference>
<evidence type="ECO:0000256" key="10">
    <source>
        <dbReference type="SAM" id="MobiDB-lite"/>
    </source>
</evidence>
<evidence type="ECO:0000256" key="7">
    <source>
        <dbReference type="ARBA" id="ARBA00022912"/>
    </source>
</evidence>
<evidence type="ECO:0000313" key="12">
    <source>
        <dbReference type="Proteomes" id="UP000694865"/>
    </source>
</evidence>
<keyword evidence="6" id="KW-0460">Magnesium</keyword>
<feature type="compositionally biased region" description="Polar residues" evidence="10">
    <location>
        <begin position="244"/>
        <end position="257"/>
    </location>
</feature>
<evidence type="ECO:0000256" key="8">
    <source>
        <dbReference type="ARBA" id="ARBA00023211"/>
    </source>
</evidence>
<evidence type="ECO:0000256" key="5">
    <source>
        <dbReference type="ARBA" id="ARBA00022801"/>
    </source>
</evidence>
<evidence type="ECO:0000256" key="4">
    <source>
        <dbReference type="ARBA" id="ARBA00022723"/>
    </source>
</evidence>
<dbReference type="PROSITE" id="PS51746">
    <property type="entry name" value="PPM_2"/>
    <property type="match status" value="1"/>
</dbReference>
<feature type="region of interest" description="Disordered" evidence="10">
    <location>
        <begin position="187"/>
        <end position="348"/>
    </location>
</feature>
<evidence type="ECO:0000256" key="1">
    <source>
        <dbReference type="ARBA" id="ARBA00001936"/>
    </source>
</evidence>
<organism evidence="12 13">
    <name type="scientific">Saccoglossus kowalevskii</name>
    <name type="common">Acorn worm</name>
    <dbReference type="NCBI Taxonomy" id="10224"/>
    <lineage>
        <taxon>Eukaryota</taxon>
        <taxon>Metazoa</taxon>
        <taxon>Hemichordata</taxon>
        <taxon>Enteropneusta</taxon>
        <taxon>Harrimaniidae</taxon>
        <taxon>Saccoglossus</taxon>
    </lineage>
</organism>
<dbReference type="InterPro" id="IPR036457">
    <property type="entry name" value="PPM-type-like_dom_sf"/>
</dbReference>
<keyword evidence="5 9" id="KW-0378">Hydrolase</keyword>
<comment type="similarity">
    <text evidence="2 9">Belongs to the PP2C family.</text>
</comment>
<dbReference type="PANTHER" id="PTHR13832">
    <property type="entry name" value="PROTEIN PHOSPHATASE 2C"/>
    <property type="match status" value="1"/>
</dbReference>
<feature type="domain" description="PPM-type phosphatase" evidence="11">
    <location>
        <begin position="23"/>
        <end position="526"/>
    </location>
</feature>
<dbReference type="Gene3D" id="3.60.40.10">
    <property type="entry name" value="PPM-type phosphatase domain"/>
    <property type="match status" value="2"/>
</dbReference>
<keyword evidence="7 9" id="KW-0904">Protein phosphatase</keyword>
<dbReference type="EC" id="3.1.3.16" evidence="3"/>
<dbReference type="RefSeq" id="XP_002737792.1">
    <property type="nucleotide sequence ID" value="XM_002737746.2"/>
</dbReference>
<dbReference type="SMART" id="SM00332">
    <property type="entry name" value="PP2Cc"/>
    <property type="match status" value="1"/>
</dbReference>
<evidence type="ECO:0000259" key="11">
    <source>
        <dbReference type="PROSITE" id="PS51746"/>
    </source>
</evidence>
<evidence type="ECO:0000313" key="13">
    <source>
        <dbReference type="RefSeq" id="XP_002737792.1"/>
    </source>
</evidence>
<keyword evidence="4" id="KW-0479">Metal-binding</keyword>
<feature type="compositionally biased region" description="Basic and acidic residues" evidence="10">
    <location>
        <begin position="207"/>
        <end position="222"/>
    </location>
</feature>
<dbReference type="InterPro" id="IPR015655">
    <property type="entry name" value="PP2C"/>
</dbReference>
<evidence type="ECO:0000256" key="6">
    <source>
        <dbReference type="ARBA" id="ARBA00022842"/>
    </source>
</evidence>
<gene>
    <name evidence="13" type="primary">LOC100379024</name>
</gene>